<evidence type="ECO:0000313" key="8">
    <source>
        <dbReference type="Proteomes" id="UP000584931"/>
    </source>
</evidence>
<dbReference type="SUPFAM" id="SSF53955">
    <property type="entry name" value="Lysozyme-like"/>
    <property type="match status" value="1"/>
</dbReference>
<dbReference type="GO" id="GO:0008234">
    <property type="term" value="F:cysteine-type peptidase activity"/>
    <property type="evidence" value="ECO:0007669"/>
    <property type="project" value="UniProtKB-KW"/>
</dbReference>
<reference evidence="7 8" key="1">
    <citation type="submission" date="2020-07" db="EMBL/GenBank/DDBJ databases">
        <title>Sequencing the genomes of 1000 actinobacteria strains.</title>
        <authorList>
            <person name="Klenk H.-P."/>
        </authorList>
    </citation>
    <scope>NUCLEOTIDE SEQUENCE [LARGE SCALE GENOMIC DNA]</scope>
    <source>
        <strain evidence="7 8">DSM 45278</strain>
    </source>
</reference>
<comment type="caution">
    <text evidence="7">The sequence shown here is derived from an EMBL/GenBank/DDBJ whole genome shotgun (WGS) entry which is preliminary data.</text>
</comment>
<dbReference type="AlphaFoldDB" id="A0A7Y9X8U1"/>
<gene>
    <name evidence="7" type="ORF">HNR06_000926</name>
</gene>
<evidence type="ECO:0000259" key="6">
    <source>
        <dbReference type="PROSITE" id="PS51935"/>
    </source>
</evidence>
<dbReference type="InterPro" id="IPR051794">
    <property type="entry name" value="PG_Endopeptidase_C40"/>
</dbReference>
<evidence type="ECO:0000256" key="1">
    <source>
        <dbReference type="ARBA" id="ARBA00007074"/>
    </source>
</evidence>
<keyword evidence="2" id="KW-0645">Protease</keyword>
<comment type="similarity">
    <text evidence="1">Belongs to the peptidase C40 family.</text>
</comment>
<dbReference type="EMBL" id="JACCHL010000001">
    <property type="protein sequence ID" value="NYH51337.1"/>
    <property type="molecule type" value="Genomic_DNA"/>
</dbReference>
<protein>
    <submittedName>
        <fullName evidence="7">Cell wall-associated NlpC family hydrolase</fullName>
    </submittedName>
</protein>
<evidence type="ECO:0000256" key="2">
    <source>
        <dbReference type="ARBA" id="ARBA00022670"/>
    </source>
</evidence>
<evidence type="ECO:0000256" key="3">
    <source>
        <dbReference type="ARBA" id="ARBA00022801"/>
    </source>
</evidence>
<dbReference type="Pfam" id="PF00877">
    <property type="entry name" value="NLPC_P60"/>
    <property type="match status" value="1"/>
</dbReference>
<keyword evidence="3 7" id="KW-0378">Hydrolase</keyword>
<proteinExistence type="inferred from homology"/>
<dbReference type="InterPro" id="IPR000064">
    <property type="entry name" value="NLP_P60_dom"/>
</dbReference>
<dbReference type="GO" id="GO:0006508">
    <property type="term" value="P:proteolysis"/>
    <property type="evidence" value="ECO:0007669"/>
    <property type="project" value="UniProtKB-KW"/>
</dbReference>
<dbReference type="InterPro" id="IPR031304">
    <property type="entry name" value="SLT_2"/>
</dbReference>
<name>A0A7Y9X8U1_9ACTN</name>
<organism evidence="7 8">
    <name type="scientific">Nocardiopsis sinuspersici</name>
    <dbReference type="NCBI Taxonomy" id="501010"/>
    <lineage>
        <taxon>Bacteria</taxon>
        <taxon>Bacillati</taxon>
        <taxon>Actinomycetota</taxon>
        <taxon>Actinomycetes</taxon>
        <taxon>Streptosporangiales</taxon>
        <taxon>Nocardiopsidaceae</taxon>
        <taxon>Nocardiopsis</taxon>
    </lineage>
</organism>
<dbReference type="Gene3D" id="3.90.1720.10">
    <property type="entry name" value="endopeptidase domain like (from Nostoc punctiforme)"/>
    <property type="match status" value="1"/>
</dbReference>
<keyword evidence="4" id="KW-0788">Thiol protease</keyword>
<dbReference type="Gene3D" id="1.10.530.10">
    <property type="match status" value="1"/>
</dbReference>
<dbReference type="PANTHER" id="PTHR47359:SF3">
    <property type="entry name" value="NLP_P60 DOMAIN-CONTAINING PROTEIN-RELATED"/>
    <property type="match status" value="1"/>
</dbReference>
<dbReference type="PANTHER" id="PTHR47359">
    <property type="entry name" value="PEPTIDOGLYCAN DL-ENDOPEPTIDASE CWLO"/>
    <property type="match status" value="1"/>
</dbReference>
<dbReference type="SUPFAM" id="SSF54001">
    <property type="entry name" value="Cysteine proteinases"/>
    <property type="match status" value="1"/>
</dbReference>
<feature type="domain" description="NlpC/P60" evidence="6">
    <location>
        <begin position="232"/>
        <end position="355"/>
    </location>
</feature>
<evidence type="ECO:0000313" key="7">
    <source>
        <dbReference type="EMBL" id="NYH51337.1"/>
    </source>
</evidence>
<dbReference type="CDD" id="cd13399">
    <property type="entry name" value="Slt35-like"/>
    <property type="match status" value="1"/>
</dbReference>
<feature type="region of interest" description="Disordered" evidence="5">
    <location>
        <begin position="81"/>
        <end position="122"/>
    </location>
</feature>
<dbReference type="InterPro" id="IPR023346">
    <property type="entry name" value="Lysozyme-like_dom_sf"/>
</dbReference>
<dbReference type="RefSeq" id="WP_179809265.1">
    <property type="nucleotide sequence ID" value="NZ_JACCHL010000001.1"/>
</dbReference>
<sequence>MIRLAIAGAGALVLLPVLFIGATAGDDHQLAVIPQGVDGIPGTVLLAYAQAAARLEESYPGCVGMSWPVLAGIGKVESDHAAGHEVSSSGDVNPPIIGPRLDGGGAGGNTTSHTDSDDGRWDGDTDFDRAVGSMQFIPTTWASHGLDATGDGTADPHNVVDAAWSSAVYLCVSAPETETVDFTDEEDLEAALLRYNHSDAYVREVRGHIEHYTGLAAQAATRVPVVGSGASSAQGRAAAEWALDQVGKPYLWGGTGPHAFDCSGLTMQAWAAAGVSIPRVTTDQVNAGTRIGLGELQPGDLLFYDTGSGASPTHVTMYVGGGQMVNAPRTGQLIRVEPVDGDYYSARFVAAVRPG</sequence>
<dbReference type="Proteomes" id="UP000584931">
    <property type="component" value="Unassembled WGS sequence"/>
</dbReference>
<dbReference type="Pfam" id="PF13406">
    <property type="entry name" value="SLT_2"/>
    <property type="match status" value="1"/>
</dbReference>
<accession>A0A7Y9X8U1</accession>
<dbReference type="PROSITE" id="PS51935">
    <property type="entry name" value="NLPC_P60"/>
    <property type="match status" value="1"/>
</dbReference>
<evidence type="ECO:0000256" key="5">
    <source>
        <dbReference type="SAM" id="MobiDB-lite"/>
    </source>
</evidence>
<dbReference type="InterPro" id="IPR038765">
    <property type="entry name" value="Papain-like_cys_pep_sf"/>
</dbReference>
<evidence type="ECO:0000256" key="4">
    <source>
        <dbReference type="ARBA" id="ARBA00022807"/>
    </source>
</evidence>